<dbReference type="PANTHER" id="PTHR10509">
    <property type="entry name" value="O-METHYLTRANSFERASE-RELATED"/>
    <property type="match status" value="1"/>
</dbReference>
<dbReference type="GO" id="GO:0032259">
    <property type="term" value="P:methylation"/>
    <property type="evidence" value="ECO:0007669"/>
    <property type="project" value="UniProtKB-KW"/>
</dbReference>
<evidence type="ECO:0000256" key="3">
    <source>
        <dbReference type="ARBA" id="ARBA00022691"/>
    </source>
</evidence>
<dbReference type="EMBL" id="AZHA01000044">
    <property type="protein sequence ID" value="OAA35231.1"/>
    <property type="molecule type" value="Genomic_DNA"/>
</dbReference>
<accession>A0A166WYH1</accession>
<evidence type="ECO:0000313" key="6">
    <source>
        <dbReference type="Proteomes" id="UP000076863"/>
    </source>
</evidence>
<dbReference type="SUPFAM" id="SSF53335">
    <property type="entry name" value="S-adenosyl-L-methionine-dependent methyltransferases"/>
    <property type="match status" value="1"/>
</dbReference>
<proteinExistence type="inferred from homology"/>
<dbReference type="Gene3D" id="3.40.50.150">
    <property type="entry name" value="Vaccinia Virus protein VP39"/>
    <property type="match status" value="1"/>
</dbReference>
<keyword evidence="3" id="KW-0949">S-adenosyl-L-methionine</keyword>
<keyword evidence="2 5" id="KW-0808">Transferase</keyword>
<keyword evidence="6" id="KW-1185">Reference proteome</keyword>
<dbReference type="CDD" id="cd02440">
    <property type="entry name" value="AdoMet_MTases"/>
    <property type="match status" value="1"/>
</dbReference>
<reference evidence="5 6" key="1">
    <citation type="journal article" date="2016" name="Genome Biol. Evol.">
        <title>Divergent and convergent evolution of fungal pathogenicity.</title>
        <authorList>
            <person name="Shang Y."/>
            <person name="Xiao G."/>
            <person name="Zheng P."/>
            <person name="Cen K."/>
            <person name="Zhan S."/>
            <person name="Wang C."/>
        </authorList>
    </citation>
    <scope>NUCLEOTIDE SEQUENCE [LARGE SCALE GENOMIC DNA]</scope>
    <source>
        <strain evidence="5 6">RCEF 3172</strain>
    </source>
</reference>
<dbReference type="AlphaFoldDB" id="A0A166WYH1"/>
<dbReference type="GO" id="GO:0008757">
    <property type="term" value="F:S-adenosylmethionine-dependent methyltransferase activity"/>
    <property type="evidence" value="ECO:0007669"/>
    <property type="project" value="TreeGrafter"/>
</dbReference>
<dbReference type="PROSITE" id="PS51682">
    <property type="entry name" value="SAM_OMT_I"/>
    <property type="match status" value="1"/>
</dbReference>
<evidence type="ECO:0000313" key="5">
    <source>
        <dbReference type="EMBL" id="OAA35231.1"/>
    </source>
</evidence>
<keyword evidence="1 5" id="KW-0489">Methyltransferase</keyword>
<organism evidence="5 6">
    <name type="scientific">Beauveria brongniartii RCEF 3172</name>
    <dbReference type="NCBI Taxonomy" id="1081107"/>
    <lineage>
        <taxon>Eukaryota</taxon>
        <taxon>Fungi</taxon>
        <taxon>Dikarya</taxon>
        <taxon>Ascomycota</taxon>
        <taxon>Pezizomycotina</taxon>
        <taxon>Sordariomycetes</taxon>
        <taxon>Hypocreomycetidae</taxon>
        <taxon>Hypocreales</taxon>
        <taxon>Cordycipitaceae</taxon>
        <taxon>Beauveria</taxon>
        <taxon>Beauveria brongniartii</taxon>
    </lineage>
</organism>
<dbReference type="GO" id="GO:0008171">
    <property type="term" value="F:O-methyltransferase activity"/>
    <property type="evidence" value="ECO:0007669"/>
    <property type="project" value="InterPro"/>
</dbReference>
<protein>
    <submittedName>
        <fullName evidence="5">O-methyltransferase family protein</fullName>
    </submittedName>
</protein>
<dbReference type="InterPro" id="IPR029063">
    <property type="entry name" value="SAM-dependent_MTases_sf"/>
</dbReference>
<dbReference type="InterPro" id="IPR002935">
    <property type="entry name" value="SAM_O-MeTrfase"/>
</dbReference>
<dbReference type="OrthoDB" id="10251242at2759"/>
<evidence type="ECO:0000256" key="2">
    <source>
        <dbReference type="ARBA" id="ARBA00022679"/>
    </source>
</evidence>
<dbReference type="Pfam" id="PF01596">
    <property type="entry name" value="Methyltransf_3"/>
    <property type="match status" value="1"/>
</dbReference>
<comment type="similarity">
    <text evidence="4">Belongs to the class I-like SAM-binding methyltransferase superfamily. Cation-dependent O-methyltransferase family.</text>
</comment>
<sequence length="251" mass="28087">MKEDSPVLYQNLGMGERIGLYAKTCSTSIPDNIIDYHEHVREMMPDTANYMISISEAQAMQFLAKTVGAKRILEVGVYVGLSSLVWSSAVGENGKVTGLEIDSSFATKAQETFAKYGVENIEIFVGDALEILPTLAPDEPYDIIFIDAQKSGYPQYLDTILKLSQPGSKNRLLRAGGLIIADNVLRCGFVADDSEGNPWREHDFGPHRNEYWKSEDIKSLRRYNDAVSRSDRLESWLCPLWDGVNLARLLD</sequence>
<evidence type="ECO:0000256" key="4">
    <source>
        <dbReference type="ARBA" id="ARBA00023453"/>
    </source>
</evidence>
<dbReference type="InterPro" id="IPR050362">
    <property type="entry name" value="Cation-dep_OMT"/>
</dbReference>
<dbReference type="PANTHER" id="PTHR10509:SF14">
    <property type="entry name" value="CAFFEOYL-COA O-METHYLTRANSFERASE 3-RELATED"/>
    <property type="match status" value="1"/>
</dbReference>
<evidence type="ECO:0000256" key="1">
    <source>
        <dbReference type="ARBA" id="ARBA00022603"/>
    </source>
</evidence>
<name>A0A166WYH1_9HYPO</name>
<dbReference type="Proteomes" id="UP000076863">
    <property type="component" value="Unassembled WGS sequence"/>
</dbReference>
<comment type="caution">
    <text evidence="5">The sequence shown here is derived from an EMBL/GenBank/DDBJ whole genome shotgun (WGS) entry which is preliminary data.</text>
</comment>
<gene>
    <name evidence="5" type="ORF">BBO_08833</name>
</gene>